<dbReference type="InterPro" id="IPR026992">
    <property type="entry name" value="DIOX_N"/>
</dbReference>
<dbReference type="InterPro" id="IPR027443">
    <property type="entry name" value="IPNS-like_sf"/>
</dbReference>
<gene>
    <name evidence="3" type="ORF">Rhopal_004146-T1</name>
</gene>
<dbReference type="InterPro" id="IPR044861">
    <property type="entry name" value="IPNS-like_FE2OG_OXY"/>
</dbReference>
<proteinExistence type="inferred from homology"/>
<dbReference type="GO" id="GO:0016491">
    <property type="term" value="F:oxidoreductase activity"/>
    <property type="evidence" value="ECO:0007669"/>
    <property type="project" value="UniProtKB-KW"/>
</dbReference>
<dbReference type="Proteomes" id="UP001342314">
    <property type="component" value="Unassembled WGS sequence"/>
</dbReference>
<dbReference type="InterPro" id="IPR005123">
    <property type="entry name" value="Oxoglu/Fe-dep_dioxygenase_dom"/>
</dbReference>
<dbReference type="EMBL" id="BQKY01000008">
    <property type="protein sequence ID" value="GJN91128.1"/>
    <property type="molecule type" value="Genomic_DNA"/>
</dbReference>
<evidence type="ECO:0000256" key="1">
    <source>
        <dbReference type="RuleBase" id="RU003682"/>
    </source>
</evidence>
<protein>
    <recommendedName>
        <fullName evidence="2">Fe2OG dioxygenase domain-containing protein</fullName>
    </recommendedName>
</protein>
<dbReference type="InterPro" id="IPR050231">
    <property type="entry name" value="Iron_ascorbate_oxido_reductase"/>
</dbReference>
<dbReference type="Pfam" id="PF03171">
    <property type="entry name" value="2OG-FeII_Oxy"/>
    <property type="match status" value="1"/>
</dbReference>
<keyword evidence="1" id="KW-0560">Oxidoreductase</keyword>
<evidence type="ECO:0000259" key="2">
    <source>
        <dbReference type="PROSITE" id="PS51471"/>
    </source>
</evidence>
<sequence>MAGAGAVSVVDISVLDDPRELAAAIKNALSTTGFLFVKGHGLEQQAEDMFRISERFFAEETEEEKRRCAYQNNMGYTRVSQETLDPTLPAPDLKEGFNTGHIEPGQPPVPCHPLPRLLNEHIDALLAFRQGCFAFCQRMLEAFAVALDLKPDHFTSQHNLSVDNRSILRFLHYPAVPAGAQVDPNRAGAHTDYGSCTALFVQSNGGEGLQILPPSEPLEGGKWQDVGSVEGALLLNIGDALELWSGAEFKSTLHRVRLPSPIPAEGIPARYSIAWFNQPDGDASLKTVVPVSSISARDLERMERKGVTPGTEVTSDEHLQARLASTYKQRAVA</sequence>
<comment type="similarity">
    <text evidence="1">Belongs to the iron/ascorbate-dependent oxidoreductase family.</text>
</comment>
<keyword evidence="1" id="KW-0479">Metal-binding</keyword>
<dbReference type="PANTHER" id="PTHR47990">
    <property type="entry name" value="2-OXOGLUTARATE (2OG) AND FE(II)-DEPENDENT OXYGENASE SUPERFAMILY PROTEIN-RELATED"/>
    <property type="match status" value="1"/>
</dbReference>
<dbReference type="PROSITE" id="PS51471">
    <property type="entry name" value="FE2OG_OXY"/>
    <property type="match status" value="1"/>
</dbReference>
<dbReference type="AlphaFoldDB" id="A0AAV5GLQ0"/>
<organism evidence="3 4">
    <name type="scientific">Rhodotorula paludigena</name>
    <dbReference type="NCBI Taxonomy" id="86838"/>
    <lineage>
        <taxon>Eukaryota</taxon>
        <taxon>Fungi</taxon>
        <taxon>Dikarya</taxon>
        <taxon>Basidiomycota</taxon>
        <taxon>Pucciniomycotina</taxon>
        <taxon>Microbotryomycetes</taxon>
        <taxon>Sporidiobolales</taxon>
        <taxon>Sporidiobolaceae</taxon>
        <taxon>Rhodotorula</taxon>
    </lineage>
</organism>
<dbReference type="GO" id="GO:0046872">
    <property type="term" value="F:metal ion binding"/>
    <property type="evidence" value="ECO:0007669"/>
    <property type="project" value="UniProtKB-KW"/>
</dbReference>
<evidence type="ECO:0000313" key="4">
    <source>
        <dbReference type="Proteomes" id="UP001342314"/>
    </source>
</evidence>
<dbReference type="Gene3D" id="2.60.120.330">
    <property type="entry name" value="B-lactam Antibiotic, Isopenicillin N Synthase, Chain"/>
    <property type="match status" value="1"/>
</dbReference>
<dbReference type="Pfam" id="PF14226">
    <property type="entry name" value="DIOX_N"/>
    <property type="match status" value="1"/>
</dbReference>
<keyword evidence="1" id="KW-0408">Iron</keyword>
<reference evidence="3 4" key="1">
    <citation type="submission" date="2021-12" db="EMBL/GenBank/DDBJ databases">
        <title>High titer production of polyol ester of fatty acids by Rhodotorula paludigena BS15 towards product separation-free biomass refinery.</title>
        <authorList>
            <person name="Mano J."/>
            <person name="Ono H."/>
            <person name="Tanaka T."/>
            <person name="Naito K."/>
            <person name="Sushida H."/>
            <person name="Ike M."/>
            <person name="Tokuyasu K."/>
            <person name="Kitaoka M."/>
        </authorList>
    </citation>
    <scope>NUCLEOTIDE SEQUENCE [LARGE SCALE GENOMIC DNA]</scope>
    <source>
        <strain evidence="3 4">BS15</strain>
    </source>
</reference>
<feature type="domain" description="Fe2OG dioxygenase" evidence="2">
    <location>
        <begin position="163"/>
        <end position="279"/>
    </location>
</feature>
<dbReference type="SUPFAM" id="SSF51197">
    <property type="entry name" value="Clavaminate synthase-like"/>
    <property type="match status" value="1"/>
</dbReference>
<keyword evidence="4" id="KW-1185">Reference proteome</keyword>
<name>A0AAV5GLQ0_9BASI</name>
<accession>A0AAV5GLQ0</accession>
<comment type="caution">
    <text evidence="3">The sequence shown here is derived from an EMBL/GenBank/DDBJ whole genome shotgun (WGS) entry which is preliminary data.</text>
</comment>
<evidence type="ECO:0000313" key="3">
    <source>
        <dbReference type="EMBL" id="GJN91128.1"/>
    </source>
</evidence>